<evidence type="ECO:0000313" key="4">
    <source>
        <dbReference type="EMBL" id="CUS44307.1"/>
    </source>
</evidence>
<dbReference type="EMBL" id="CZQE01000133">
    <property type="protein sequence ID" value="CUS44307.1"/>
    <property type="molecule type" value="Genomic_DNA"/>
</dbReference>
<sequence>MGPFLDGGNIYTSPLPKFTQFRFGTGIGLRYYSSFGPIRIDVGTPINRQPGDSRVAVYVSLGQAF</sequence>
<keyword evidence="2" id="KW-0472">Membrane</keyword>
<evidence type="ECO:0000256" key="2">
    <source>
        <dbReference type="ARBA" id="ARBA00023136"/>
    </source>
</evidence>
<dbReference type="Pfam" id="PF01103">
    <property type="entry name" value="Omp85"/>
    <property type="match status" value="1"/>
</dbReference>
<feature type="domain" description="Bacterial surface antigen (D15)" evidence="3">
    <location>
        <begin position="4"/>
        <end position="65"/>
    </location>
</feature>
<accession>A0A160TK50</accession>
<proteinExistence type="predicted"/>
<evidence type="ECO:0000256" key="1">
    <source>
        <dbReference type="ARBA" id="ARBA00004370"/>
    </source>
</evidence>
<gene>
    <name evidence="4" type="ORF">MGWOODY_Smn1896</name>
</gene>
<dbReference type="AlphaFoldDB" id="A0A160TK50"/>
<organism evidence="4">
    <name type="scientific">hydrothermal vent metagenome</name>
    <dbReference type="NCBI Taxonomy" id="652676"/>
    <lineage>
        <taxon>unclassified sequences</taxon>
        <taxon>metagenomes</taxon>
        <taxon>ecological metagenomes</taxon>
    </lineage>
</organism>
<dbReference type="InterPro" id="IPR000184">
    <property type="entry name" value="Bac_surfAg_D15"/>
</dbReference>
<dbReference type="GO" id="GO:0019867">
    <property type="term" value="C:outer membrane"/>
    <property type="evidence" value="ECO:0007669"/>
    <property type="project" value="InterPro"/>
</dbReference>
<comment type="subcellular location">
    <subcellularLocation>
        <location evidence="1">Membrane</location>
    </subcellularLocation>
</comment>
<dbReference type="Gene3D" id="2.40.160.50">
    <property type="entry name" value="membrane protein fhac: a member of the omp85/tpsb transporter family"/>
    <property type="match status" value="1"/>
</dbReference>
<name>A0A160TK50_9ZZZZ</name>
<reference evidence="4" key="1">
    <citation type="submission" date="2015-10" db="EMBL/GenBank/DDBJ databases">
        <authorList>
            <person name="Gilbert D.G."/>
        </authorList>
    </citation>
    <scope>NUCLEOTIDE SEQUENCE</scope>
</reference>
<evidence type="ECO:0000259" key="3">
    <source>
        <dbReference type="Pfam" id="PF01103"/>
    </source>
</evidence>
<protein>
    <submittedName>
        <fullName evidence="4">Outer membrane protein assembly factor YaeT</fullName>
    </submittedName>
</protein>